<protein>
    <submittedName>
        <fullName evidence="1">Uncharacterized protein</fullName>
    </submittedName>
</protein>
<keyword evidence="2" id="KW-1185">Reference proteome</keyword>
<gene>
    <name evidence="1" type="ORF">HPB50_007585</name>
</gene>
<accession>A0ACB7TGG5</accession>
<comment type="caution">
    <text evidence="1">The sequence shown here is derived from an EMBL/GenBank/DDBJ whole genome shotgun (WGS) entry which is preliminary data.</text>
</comment>
<sequence>MDTERIDSDQEASSSKSKRSKHPISDGNGTGPAREAPGRKRTRRASIEDDGKLKKTAKPANLTPTVVSARWKKTEGPVVSSVDPPASNSLATELPTENPNKKLRRLTPDCAASTTSESSKRRGHSQSHHHQGKRDGFVLDSRRDLCAQPHSARPPRGDRKRTMSRTSARSHREETSPKHRRSRSCSPATTTHTRRKVKRQQRAAQHAMAAAKGGTFRKRAVRQATLGYGEPEQKIRRTNSRKARNNPPSTSRHRGRSARVRRRPPVSSPVTVRYRPCCCWLKLFLRPWE</sequence>
<proteinExistence type="predicted"/>
<name>A0ACB7TGG5_HYAAI</name>
<evidence type="ECO:0000313" key="1">
    <source>
        <dbReference type="EMBL" id="KAH6945224.1"/>
    </source>
</evidence>
<dbReference type="Proteomes" id="UP000821845">
    <property type="component" value="Chromosome 1"/>
</dbReference>
<evidence type="ECO:0000313" key="2">
    <source>
        <dbReference type="Proteomes" id="UP000821845"/>
    </source>
</evidence>
<dbReference type="EMBL" id="CM023481">
    <property type="protein sequence ID" value="KAH6945224.1"/>
    <property type="molecule type" value="Genomic_DNA"/>
</dbReference>
<reference evidence="1" key="1">
    <citation type="submission" date="2020-05" db="EMBL/GenBank/DDBJ databases">
        <title>Large-scale comparative analyses of tick genomes elucidate their genetic diversity and vector capacities.</title>
        <authorList>
            <person name="Jia N."/>
            <person name="Wang J."/>
            <person name="Shi W."/>
            <person name="Du L."/>
            <person name="Sun Y."/>
            <person name="Zhan W."/>
            <person name="Jiang J."/>
            <person name="Wang Q."/>
            <person name="Zhang B."/>
            <person name="Ji P."/>
            <person name="Sakyi L.B."/>
            <person name="Cui X."/>
            <person name="Yuan T."/>
            <person name="Jiang B."/>
            <person name="Yang W."/>
            <person name="Lam T.T.-Y."/>
            <person name="Chang Q."/>
            <person name="Ding S."/>
            <person name="Wang X."/>
            <person name="Zhu J."/>
            <person name="Ruan X."/>
            <person name="Zhao L."/>
            <person name="Wei J."/>
            <person name="Que T."/>
            <person name="Du C."/>
            <person name="Cheng J."/>
            <person name="Dai P."/>
            <person name="Han X."/>
            <person name="Huang E."/>
            <person name="Gao Y."/>
            <person name="Liu J."/>
            <person name="Shao H."/>
            <person name="Ye R."/>
            <person name="Li L."/>
            <person name="Wei W."/>
            <person name="Wang X."/>
            <person name="Wang C."/>
            <person name="Yang T."/>
            <person name="Huo Q."/>
            <person name="Li W."/>
            <person name="Guo W."/>
            <person name="Chen H."/>
            <person name="Zhou L."/>
            <person name="Ni X."/>
            <person name="Tian J."/>
            <person name="Zhou Y."/>
            <person name="Sheng Y."/>
            <person name="Liu T."/>
            <person name="Pan Y."/>
            <person name="Xia L."/>
            <person name="Li J."/>
            <person name="Zhao F."/>
            <person name="Cao W."/>
        </authorList>
    </citation>
    <scope>NUCLEOTIDE SEQUENCE</scope>
    <source>
        <strain evidence="1">Hyas-2018</strain>
    </source>
</reference>
<organism evidence="1 2">
    <name type="scientific">Hyalomma asiaticum</name>
    <name type="common">Tick</name>
    <dbReference type="NCBI Taxonomy" id="266040"/>
    <lineage>
        <taxon>Eukaryota</taxon>
        <taxon>Metazoa</taxon>
        <taxon>Ecdysozoa</taxon>
        <taxon>Arthropoda</taxon>
        <taxon>Chelicerata</taxon>
        <taxon>Arachnida</taxon>
        <taxon>Acari</taxon>
        <taxon>Parasitiformes</taxon>
        <taxon>Ixodida</taxon>
        <taxon>Ixodoidea</taxon>
        <taxon>Ixodidae</taxon>
        <taxon>Hyalomminae</taxon>
        <taxon>Hyalomma</taxon>
    </lineage>
</organism>